<comment type="caution">
    <text evidence="2">The sequence shown here is derived from an EMBL/GenBank/DDBJ whole genome shotgun (WGS) entry which is preliminary data.</text>
</comment>
<dbReference type="OrthoDB" id="1429276at2759"/>
<reference evidence="2" key="1">
    <citation type="submission" date="2018-05" db="EMBL/GenBank/DDBJ databases">
        <title>Draft genome of Mucuna pruriens seed.</title>
        <authorList>
            <person name="Nnadi N.E."/>
            <person name="Vos R."/>
            <person name="Hasami M.H."/>
            <person name="Devisetty U.K."/>
            <person name="Aguiy J.C."/>
        </authorList>
    </citation>
    <scope>NUCLEOTIDE SEQUENCE [LARGE SCALE GENOMIC DNA]</scope>
    <source>
        <strain evidence="2">JCA_2017</strain>
    </source>
</reference>
<feature type="compositionally biased region" description="Basic and acidic residues" evidence="1">
    <location>
        <begin position="132"/>
        <end position="143"/>
    </location>
</feature>
<evidence type="ECO:0000313" key="3">
    <source>
        <dbReference type="Proteomes" id="UP000257109"/>
    </source>
</evidence>
<keyword evidence="3" id="KW-1185">Reference proteome</keyword>
<dbReference type="Proteomes" id="UP000257109">
    <property type="component" value="Unassembled WGS sequence"/>
</dbReference>
<feature type="compositionally biased region" description="Polar residues" evidence="1">
    <location>
        <begin position="102"/>
        <end position="118"/>
    </location>
</feature>
<feature type="region of interest" description="Disordered" evidence="1">
    <location>
        <begin position="34"/>
        <end position="63"/>
    </location>
</feature>
<organism evidence="2 3">
    <name type="scientific">Mucuna pruriens</name>
    <name type="common">Velvet bean</name>
    <name type="synonym">Dolichos pruriens</name>
    <dbReference type="NCBI Taxonomy" id="157652"/>
    <lineage>
        <taxon>Eukaryota</taxon>
        <taxon>Viridiplantae</taxon>
        <taxon>Streptophyta</taxon>
        <taxon>Embryophyta</taxon>
        <taxon>Tracheophyta</taxon>
        <taxon>Spermatophyta</taxon>
        <taxon>Magnoliopsida</taxon>
        <taxon>eudicotyledons</taxon>
        <taxon>Gunneridae</taxon>
        <taxon>Pentapetalae</taxon>
        <taxon>rosids</taxon>
        <taxon>fabids</taxon>
        <taxon>Fabales</taxon>
        <taxon>Fabaceae</taxon>
        <taxon>Papilionoideae</taxon>
        <taxon>50 kb inversion clade</taxon>
        <taxon>NPAAA clade</taxon>
        <taxon>indigoferoid/millettioid clade</taxon>
        <taxon>Phaseoleae</taxon>
        <taxon>Mucuna</taxon>
    </lineage>
</organism>
<feature type="region of interest" description="Disordered" evidence="1">
    <location>
        <begin position="100"/>
        <end position="154"/>
    </location>
</feature>
<gene>
    <name evidence="2" type="ORF">CR513_62723</name>
</gene>
<sequence length="187" mass="20832">MGCGISTLDAEDESINQHLKARRHAMVPPVIDKKKEFEKGDELETKEELGISDKEEHSGDDKYCSNNVELEHEDGDYSLIGPGSPSFREYCTDYDCGDRSSMGDSNDCDSMTMESVKNGSDDDSLIGKKKPKNEEHEKKERSGRGFRNAKSRVKTRGRKNLLNFACYNASNESCAEGSCNKINAKTT</sequence>
<feature type="non-terminal residue" evidence="2">
    <location>
        <position position="1"/>
    </location>
</feature>
<accession>A0A371DZQ8</accession>
<name>A0A371DZQ8_MUCPR</name>
<protein>
    <submittedName>
        <fullName evidence="2">Uncharacterized protein</fullName>
    </submittedName>
</protein>
<dbReference type="EMBL" id="QJKJ01017937">
    <property type="protein sequence ID" value="RDX57996.1"/>
    <property type="molecule type" value="Genomic_DNA"/>
</dbReference>
<dbReference type="AlphaFoldDB" id="A0A371DZQ8"/>
<proteinExistence type="predicted"/>
<evidence type="ECO:0000256" key="1">
    <source>
        <dbReference type="SAM" id="MobiDB-lite"/>
    </source>
</evidence>
<evidence type="ECO:0000313" key="2">
    <source>
        <dbReference type="EMBL" id="RDX57996.1"/>
    </source>
</evidence>